<protein>
    <submittedName>
        <fullName evidence="1">Uncharacterized protein</fullName>
    </submittedName>
</protein>
<dbReference type="Proteomes" id="UP000238430">
    <property type="component" value="Unassembled WGS sequence"/>
</dbReference>
<dbReference type="RefSeq" id="WP_106680467.1">
    <property type="nucleotide sequence ID" value="NZ_JACHWV010000002.1"/>
</dbReference>
<comment type="caution">
    <text evidence="1">The sequence shown here is derived from an EMBL/GenBank/DDBJ whole genome shotgun (WGS) entry which is preliminary data.</text>
</comment>
<accession>A0A2T1N634</accession>
<sequence length="67" mass="7657">MSKQDTIQHIKAAILRGDTFYKKVALPSPQKCGTYFQQVSYAQIVAQDIYEALFNTKKKLPLEPSEH</sequence>
<name>A0A2T1N634_9FLAO</name>
<organism evidence="1 2">
    <name type="scientific">Mesoflavibacter zeaxanthinifaciens subsp. sabulilitoris</name>
    <dbReference type="NCBI Taxonomy" id="1520893"/>
    <lineage>
        <taxon>Bacteria</taxon>
        <taxon>Pseudomonadati</taxon>
        <taxon>Bacteroidota</taxon>
        <taxon>Flavobacteriia</taxon>
        <taxon>Flavobacteriales</taxon>
        <taxon>Flavobacteriaceae</taxon>
        <taxon>Mesoflavibacter</taxon>
    </lineage>
</organism>
<evidence type="ECO:0000313" key="2">
    <source>
        <dbReference type="Proteomes" id="UP000238430"/>
    </source>
</evidence>
<proteinExistence type="predicted"/>
<dbReference type="AlphaFoldDB" id="A0A2T1N634"/>
<dbReference type="OrthoDB" id="9958197at2"/>
<evidence type="ECO:0000313" key="1">
    <source>
        <dbReference type="EMBL" id="PSG87048.1"/>
    </source>
</evidence>
<reference evidence="1 2" key="1">
    <citation type="submission" date="2018-03" db="EMBL/GenBank/DDBJ databases">
        <title>Mesoflavibacter sp. HG37 and Mesoflavibacter sp. HG96 sp.nov., two marine bacteria isolated from seawater of Western Pacific Ocean.</title>
        <authorList>
            <person name="Cheng H."/>
            <person name="Wu Y.-H."/>
            <person name="Guo L.-L."/>
            <person name="Xu X.-W."/>
        </authorList>
    </citation>
    <scope>NUCLEOTIDE SEQUENCE [LARGE SCALE GENOMIC DNA]</scope>
    <source>
        <strain evidence="1 2">KCTC 42117</strain>
    </source>
</reference>
<dbReference type="EMBL" id="PXOT01000027">
    <property type="protein sequence ID" value="PSG87048.1"/>
    <property type="molecule type" value="Genomic_DNA"/>
</dbReference>
<keyword evidence="2" id="KW-1185">Reference proteome</keyword>
<gene>
    <name evidence="1" type="ORF">C7H61_13135</name>
</gene>